<feature type="compositionally biased region" description="Basic and acidic residues" evidence="1">
    <location>
        <begin position="186"/>
        <end position="200"/>
    </location>
</feature>
<feature type="compositionally biased region" description="Polar residues" evidence="1">
    <location>
        <begin position="211"/>
        <end position="232"/>
    </location>
</feature>
<dbReference type="Pfam" id="PF13430">
    <property type="entry name" value="DUF4112"/>
    <property type="match status" value="1"/>
</dbReference>
<accession>A0A4Q4SV53</accession>
<dbReference type="AlphaFoldDB" id="A0A4Q4SV53"/>
<dbReference type="InterPro" id="IPR025187">
    <property type="entry name" value="DUF4112"/>
</dbReference>
<proteinExistence type="predicted"/>
<comment type="caution">
    <text evidence="3">The sequence shown here is derived from an EMBL/GenBank/DDBJ whole genome shotgun (WGS) entry which is preliminary data.</text>
</comment>
<keyword evidence="2" id="KW-0812">Transmembrane</keyword>
<dbReference type="PANTHER" id="PTHR35519:SF2">
    <property type="entry name" value="PH DOMAIN PROTEIN"/>
    <property type="match status" value="1"/>
</dbReference>
<evidence type="ECO:0000256" key="2">
    <source>
        <dbReference type="SAM" id="Phobius"/>
    </source>
</evidence>
<evidence type="ECO:0000313" key="3">
    <source>
        <dbReference type="EMBL" id="RYO83924.1"/>
    </source>
</evidence>
<keyword evidence="2" id="KW-1133">Transmembrane helix</keyword>
<keyword evidence="4" id="KW-1185">Reference proteome</keyword>
<dbReference type="EMBL" id="QJNU01000882">
    <property type="protein sequence ID" value="RYO83924.1"/>
    <property type="molecule type" value="Genomic_DNA"/>
</dbReference>
<evidence type="ECO:0008006" key="5">
    <source>
        <dbReference type="Google" id="ProtNLM"/>
    </source>
</evidence>
<protein>
    <recommendedName>
        <fullName evidence="5">PH domain-containing protein</fullName>
    </recommendedName>
</protein>
<dbReference type="OrthoDB" id="2103474at2759"/>
<gene>
    <name evidence="3" type="ORF">DL764_009405</name>
</gene>
<dbReference type="Proteomes" id="UP000293360">
    <property type="component" value="Unassembled WGS sequence"/>
</dbReference>
<keyword evidence="2" id="KW-0472">Membrane</keyword>
<feature type="region of interest" description="Disordered" evidence="1">
    <location>
        <begin position="174"/>
        <end position="246"/>
    </location>
</feature>
<dbReference type="PANTHER" id="PTHR35519">
    <property type="entry name" value="MEMBRANE PROTEINS"/>
    <property type="match status" value="1"/>
</dbReference>
<sequence length="267" mass="29417">MTSFVVKKLFGEYAKNHFGCEDPYFEYVPATRLDGKPNGKLKRVKKALPPGISEHDAKVLTKMKRRAYRLDSGLCSIFGTRVGWDSVIGLFPVFGDVLAFLLALMVIQTAKQVEGGLPFTLKVRMYALALVDFVIGLIPFVGDIADAIFKSNNRNTVALEAYLRDKGIKNLKKRGLPIPDADPSDPDDRLDTSSRPEYTSRHRSRTEAMSAGTTQNPQSSVGSQPSRPSQARWTMALERGGLADGKVDENVELYELMNAEHPAGPAV</sequence>
<feature type="transmembrane region" description="Helical" evidence="2">
    <location>
        <begin position="127"/>
        <end position="149"/>
    </location>
</feature>
<evidence type="ECO:0000313" key="4">
    <source>
        <dbReference type="Proteomes" id="UP000293360"/>
    </source>
</evidence>
<organism evidence="3 4">
    <name type="scientific">Monosporascus ibericus</name>
    <dbReference type="NCBI Taxonomy" id="155417"/>
    <lineage>
        <taxon>Eukaryota</taxon>
        <taxon>Fungi</taxon>
        <taxon>Dikarya</taxon>
        <taxon>Ascomycota</taxon>
        <taxon>Pezizomycotina</taxon>
        <taxon>Sordariomycetes</taxon>
        <taxon>Xylariomycetidae</taxon>
        <taxon>Xylariales</taxon>
        <taxon>Xylariales incertae sedis</taxon>
        <taxon>Monosporascus</taxon>
    </lineage>
</organism>
<name>A0A4Q4SV53_9PEZI</name>
<feature type="transmembrane region" description="Helical" evidence="2">
    <location>
        <begin position="87"/>
        <end position="107"/>
    </location>
</feature>
<reference evidence="3 4" key="1">
    <citation type="submission" date="2018-06" db="EMBL/GenBank/DDBJ databases">
        <title>Complete Genomes of Monosporascus.</title>
        <authorList>
            <person name="Robinson A.J."/>
            <person name="Natvig D.O."/>
        </authorList>
    </citation>
    <scope>NUCLEOTIDE SEQUENCE [LARGE SCALE GENOMIC DNA]</scope>
    <source>
        <strain evidence="3 4">CBS 110550</strain>
    </source>
</reference>
<evidence type="ECO:0000256" key="1">
    <source>
        <dbReference type="SAM" id="MobiDB-lite"/>
    </source>
</evidence>
<dbReference type="STRING" id="155417.A0A4Q4SV53"/>